<dbReference type="SUPFAM" id="SSF47459">
    <property type="entry name" value="HLH, helix-loop-helix DNA-binding domain"/>
    <property type="match status" value="1"/>
</dbReference>
<evidence type="ECO:0000259" key="7">
    <source>
        <dbReference type="PROSITE" id="PS50888"/>
    </source>
</evidence>
<keyword evidence="9" id="KW-1185">Reference proteome</keyword>
<dbReference type="PROSITE" id="PS50888">
    <property type="entry name" value="BHLH"/>
    <property type="match status" value="1"/>
</dbReference>
<keyword evidence="3" id="KW-0238">DNA-binding</keyword>
<feature type="domain" description="BHLH" evidence="7">
    <location>
        <begin position="279"/>
        <end position="328"/>
    </location>
</feature>
<dbReference type="CDD" id="cd11454">
    <property type="entry name" value="bHLH_AtIND_like"/>
    <property type="match status" value="1"/>
</dbReference>
<keyword evidence="5" id="KW-0539">Nucleus</keyword>
<dbReference type="PANTHER" id="PTHR45914:SF59">
    <property type="entry name" value="TRANSCRIPTION FACTOR BHLH83-LIKE"/>
    <property type="match status" value="1"/>
</dbReference>
<evidence type="ECO:0000256" key="3">
    <source>
        <dbReference type="ARBA" id="ARBA00023125"/>
    </source>
</evidence>
<protein>
    <recommendedName>
        <fullName evidence="7">BHLH domain-containing protein</fullName>
    </recommendedName>
</protein>
<dbReference type="Pfam" id="PF00010">
    <property type="entry name" value="HLH"/>
    <property type="match status" value="1"/>
</dbReference>
<evidence type="ECO:0000256" key="5">
    <source>
        <dbReference type="ARBA" id="ARBA00023242"/>
    </source>
</evidence>
<gene>
    <name evidence="8" type="ORF">KP509_14G055200</name>
</gene>
<dbReference type="SMART" id="SM00353">
    <property type="entry name" value="HLH"/>
    <property type="match status" value="1"/>
</dbReference>
<dbReference type="GO" id="GO:0003677">
    <property type="term" value="F:DNA binding"/>
    <property type="evidence" value="ECO:0007669"/>
    <property type="project" value="UniProtKB-KW"/>
</dbReference>
<dbReference type="Gene3D" id="4.10.280.10">
    <property type="entry name" value="Helix-loop-helix DNA-binding domain"/>
    <property type="match status" value="1"/>
</dbReference>
<comment type="subcellular location">
    <subcellularLocation>
        <location evidence="1">Nucleus</location>
    </subcellularLocation>
</comment>
<dbReference type="GO" id="GO:0005634">
    <property type="term" value="C:nucleus"/>
    <property type="evidence" value="ECO:0007669"/>
    <property type="project" value="UniProtKB-SubCell"/>
</dbReference>
<comment type="caution">
    <text evidence="8">The sequence shown here is derived from an EMBL/GenBank/DDBJ whole genome shotgun (WGS) entry which is preliminary data.</text>
</comment>
<dbReference type="InterPro" id="IPR011598">
    <property type="entry name" value="bHLH_dom"/>
</dbReference>
<feature type="region of interest" description="Disordered" evidence="6">
    <location>
        <begin position="246"/>
        <end position="285"/>
    </location>
</feature>
<accession>A0A8T2TCX5</accession>
<sequence>MATVERDIQLHIGINDQEEVERQSSLSTLDFLSSVPARSWGSSASSSHRLEQSYLEDAAVSRHACELYCTAIPHQSPTIPQLPILPSDHGNHSQGNGTKPACISLMGRLAYTEGSFVSTLTSPLSATTTKQLKTADIHRHGNKPDNDPESSVEMTNSASILLQRPVDMVQKLVADVIDAGADTAAISDADNHYEHNLNHFVPLPYTNGSILSGIPNQKRPHDHMPNGRLVQEKFSNKRQRHDHIEEGAGTSGLATTSGDAEGIQPALNTNGRPRAKRGSATDPQSVYARQRRERINERLKILQNLVPNGGKVDIVTMLEEAISYVKFLQLQVKLLSSDEYWMYAPTTYNGMDVSFDMMHHSKE</sequence>
<dbReference type="FunFam" id="4.10.280.10:FF:000022">
    <property type="entry name" value="Basic helix-loop-helix transcription factor"/>
    <property type="match status" value="1"/>
</dbReference>
<feature type="compositionally biased region" description="Basic and acidic residues" evidence="6">
    <location>
        <begin position="134"/>
        <end position="146"/>
    </location>
</feature>
<keyword evidence="4" id="KW-0804">Transcription</keyword>
<name>A0A8T2TCX5_CERRI</name>
<proteinExistence type="predicted"/>
<evidence type="ECO:0000256" key="6">
    <source>
        <dbReference type="SAM" id="MobiDB-lite"/>
    </source>
</evidence>
<evidence type="ECO:0000256" key="1">
    <source>
        <dbReference type="ARBA" id="ARBA00004123"/>
    </source>
</evidence>
<dbReference type="InterPro" id="IPR045843">
    <property type="entry name" value="IND-like"/>
</dbReference>
<evidence type="ECO:0000256" key="2">
    <source>
        <dbReference type="ARBA" id="ARBA00023015"/>
    </source>
</evidence>
<dbReference type="GO" id="GO:0046983">
    <property type="term" value="F:protein dimerization activity"/>
    <property type="evidence" value="ECO:0007669"/>
    <property type="project" value="InterPro"/>
</dbReference>
<evidence type="ECO:0000256" key="4">
    <source>
        <dbReference type="ARBA" id="ARBA00023163"/>
    </source>
</evidence>
<dbReference type="AlphaFoldDB" id="A0A8T2TCX5"/>
<reference evidence="8" key="1">
    <citation type="submission" date="2021-08" db="EMBL/GenBank/DDBJ databases">
        <title>WGS assembly of Ceratopteris richardii.</title>
        <authorList>
            <person name="Marchant D.B."/>
            <person name="Chen G."/>
            <person name="Jenkins J."/>
            <person name="Shu S."/>
            <person name="Leebens-Mack J."/>
            <person name="Grimwood J."/>
            <person name="Schmutz J."/>
            <person name="Soltis P."/>
            <person name="Soltis D."/>
            <person name="Chen Z.-H."/>
        </authorList>
    </citation>
    <scope>NUCLEOTIDE SEQUENCE</scope>
    <source>
        <strain evidence="8">Whitten #5841</strain>
        <tissue evidence="8">Leaf</tissue>
    </source>
</reference>
<dbReference type="EMBL" id="CM035419">
    <property type="protein sequence ID" value="KAH7415644.1"/>
    <property type="molecule type" value="Genomic_DNA"/>
</dbReference>
<feature type="region of interest" description="Disordered" evidence="6">
    <location>
        <begin position="134"/>
        <end position="154"/>
    </location>
</feature>
<evidence type="ECO:0000313" key="8">
    <source>
        <dbReference type="EMBL" id="KAH7415644.1"/>
    </source>
</evidence>
<organism evidence="8 9">
    <name type="scientific">Ceratopteris richardii</name>
    <name type="common">Triangle waterfern</name>
    <dbReference type="NCBI Taxonomy" id="49495"/>
    <lineage>
        <taxon>Eukaryota</taxon>
        <taxon>Viridiplantae</taxon>
        <taxon>Streptophyta</taxon>
        <taxon>Embryophyta</taxon>
        <taxon>Tracheophyta</taxon>
        <taxon>Polypodiopsida</taxon>
        <taxon>Polypodiidae</taxon>
        <taxon>Polypodiales</taxon>
        <taxon>Pteridineae</taxon>
        <taxon>Pteridaceae</taxon>
        <taxon>Parkerioideae</taxon>
        <taxon>Ceratopteris</taxon>
    </lineage>
</organism>
<keyword evidence="2" id="KW-0805">Transcription regulation</keyword>
<dbReference type="InterPro" id="IPR036638">
    <property type="entry name" value="HLH_DNA-bd_sf"/>
</dbReference>
<dbReference type="GO" id="GO:0003700">
    <property type="term" value="F:DNA-binding transcription factor activity"/>
    <property type="evidence" value="ECO:0007669"/>
    <property type="project" value="InterPro"/>
</dbReference>
<feature type="compositionally biased region" description="Low complexity" evidence="6">
    <location>
        <begin position="247"/>
        <end position="258"/>
    </location>
</feature>
<dbReference type="Proteomes" id="UP000825935">
    <property type="component" value="Chromosome 14"/>
</dbReference>
<evidence type="ECO:0000313" key="9">
    <source>
        <dbReference type="Proteomes" id="UP000825935"/>
    </source>
</evidence>
<dbReference type="PANTHER" id="PTHR45914">
    <property type="entry name" value="TRANSCRIPTION FACTOR HEC3-RELATED"/>
    <property type="match status" value="1"/>
</dbReference>
<dbReference type="OrthoDB" id="651283at2759"/>